<feature type="transmembrane region" description="Helical" evidence="7">
    <location>
        <begin position="136"/>
        <end position="158"/>
    </location>
</feature>
<comment type="caution">
    <text evidence="9">The sequence shown here is derived from an EMBL/GenBank/DDBJ whole genome shotgun (WGS) entry which is preliminary data.</text>
</comment>
<comment type="subcellular location">
    <subcellularLocation>
        <location evidence="1 7">Cell membrane</location>
        <topology evidence="1 7">Multi-pass membrane protein</topology>
    </subcellularLocation>
</comment>
<dbReference type="PANTHER" id="PTHR43163:SF3">
    <property type="entry name" value="PEPTIDE ABC TRANSPORTER PERMEASE PROTEIN"/>
    <property type="match status" value="1"/>
</dbReference>
<keyword evidence="10" id="KW-1185">Reference proteome</keyword>
<dbReference type="InterPro" id="IPR045621">
    <property type="entry name" value="BPD_transp_1_N"/>
</dbReference>
<name>A0A512NE26_9HYPH</name>
<evidence type="ECO:0000256" key="6">
    <source>
        <dbReference type="ARBA" id="ARBA00023136"/>
    </source>
</evidence>
<dbReference type="Proteomes" id="UP000321058">
    <property type="component" value="Unassembled WGS sequence"/>
</dbReference>
<dbReference type="RefSeq" id="WP_218037420.1">
    <property type="nucleotide sequence ID" value="NZ_BKAJ01000075.1"/>
</dbReference>
<gene>
    <name evidence="9" type="ORF">RSO01_43590</name>
</gene>
<feature type="transmembrane region" description="Helical" evidence="7">
    <location>
        <begin position="101"/>
        <end position="124"/>
    </location>
</feature>
<keyword evidence="5 7" id="KW-1133">Transmembrane helix</keyword>
<dbReference type="SUPFAM" id="SSF161098">
    <property type="entry name" value="MetI-like"/>
    <property type="match status" value="1"/>
</dbReference>
<sequence>MLMLGMIVRRVLGGLLTLLLVSVVVFVGTNILPGDATEAILGQSVSPEAVAGLRKALGLDLPAHERYLRWLAGLLSGDPGVSLINRLPVAQLIGPRFANSLLLTALTAAVAVPLALLIGITTAIWRGTLYDRVANVTAVSLVAVPEFLLATVGVMLFAVQLHWVSALAKPSIGSFTEALQNFTLPVLTLCFAVTAQMARMTRAALLGVLDSSYIEMARLKGVRPARLVLHHALRNAAGPIANAVALNLSSLLGGVIIVEVIFSYPGLAKLAVDAVETRDMPLVQACAMIFCATFMLLVLVADVCSILSNPRLRTR</sequence>
<accession>A0A512NE26</accession>
<dbReference type="EMBL" id="BKAJ01000075">
    <property type="protein sequence ID" value="GEP57193.1"/>
    <property type="molecule type" value="Genomic_DNA"/>
</dbReference>
<evidence type="ECO:0000256" key="2">
    <source>
        <dbReference type="ARBA" id="ARBA00022448"/>
    </source>
</evidence>
<dbReference type="GO" id="GO:0055085">
    <property type="term" value="P:transmembrane transport"/>
    <property type="evidence" value="ECO:0007669"/>
    <property type="project" value="InterPro"/>
</dbReference>
<dbReference type="GO" id="GO:0005886">
    <property type="term" value="C:plasma membrane"/>
    <property type="evidence" value="ECO:0007669"/>
    <property type="project" value="UniProtKB-SubCell"/>
</dbReference>
<evidence type="ECO:0000256" key="7">
    <source>
        <dbReference type="RuleBase" id="RU363032"/>
    </source>
</evidence>
<keyword evidence="4 7" id="KW-0812">Transmembrane</keyword>
<dbReference type="InterPro" id="IPR035906">
    <property type="entry name" value="MetI-like_sf"/>
</dbReference>
<evidence type="ECO:0000313" key="10">
    <source>
        <dbReference type="Proteomes" id="UP000321058"/>
    </source>
</evidence>
<keyword evidence="2 7" id="KW-0813">Transport</keyword>
<dbReference type="InterPro" id="IPR000515">
    <property type="entry name" value="MetI-like"/>
</dbReference>
<dbReference type="CDD" id="cd06261">
    <property type="entry name" value="TM_PBP2"/>
    <property type="match status" value="1"/>
</dbReference>
<dbReference type="AlphaFoldDB" id="A0A512NE26"/>
<dbReference type="Gene3D" id="1.10.3720.10">
    <property type="entry name" value="MetI-like"/>
    <property type="match status" value="1"/>
</dbReference>
<evidence type="ECO:0000259" key="8">
    <source>
        <dbReference type="PROSITE" id="PS50928"/>
    </source>
</evidence>
<evidence type="ECO:0000256" key="1">
    <source>
        <dbReference type="ARBA" id="ARBA00004651"/>
    </source>
</evidence>
<feature type="domain" description="ABC transmembrane type-1" evidence="8">
    <location>
        <begin position="97"/>
        <end position="301"/>
    </location>
</feature>
<comment type="similarity">
    <text evidence="7">Belongs to the binding-protein-dependent transport system permease family.</text>
</comment>
<proteinExistence type="inferred from homology"/>
<feature type="transmembrane region" description="Helical" evidence="7">
    <location>
        <begin position="282"/>
        <end position="307"/>
    </location>
</feature>
<evidence type="ECO:0000256" key="5">
    <source>
        <dbReference type="ARBA" id="ARBA00022989"/>
    </source>
</evidence>
<feature type="transmembrane region" description="Helical" evidence="7">
    <location>
        <begin position="178"/>
        <end position="195"/>
    </location>
</feature>
<evidence type="ECO:0000256" key="4">
    <source>
        <dbReference type="ARBA" id="ARBA00022692"/>
    </source>
</evidence>
<keyword evidence="3" id="KW-1003">Cell membrane</keyword>
<dbReference type="PROSITE" id="PS50928">
    <property type="entry name" value="ABC_TM1"/>
    <property type="match status" value="1"/>
</dbReference>
<organism evidence="9 10">
    <name type="scientific">Reyranella soli</name>
    <dbReference type="NCBI Taxonomy" id="1230389"/>
    <lineage>
        <taxon>Bacteria</taxon>
        <taxon>Pseudomonadati</taxon>
        <taxon>Pseudomonadota</taxon>
        <taxon>Alphaproteobacteria</taxon>
        <taxon>Hyphomicrobiales</taxon>
        <taxon>Reyranellaceae</taxon>
        <taxon>Reyranella</taxon>
    </lineage>
</organism>
<evidence type="ECO:0000256" key="3">
    <source>
        <dbReference type="ARBA" id="ARBA00022475"/>
    </source>
</evidence>
<evidence type="ECO:0000313" key="9">
    <source>
        <dbReference type="EMBL" id="GEP57193.1"/>
    </source>
</evidence>
<dbReference type="Pfam" id="PF19300">
    <property type="entry name" value="BPD_transp_1_N"/>
    <property type="match status" value="1"/>
</dbReference>
<reference evidence="9 10" key="1">
    <citation type="submission" date="2019-07" db="EMBL/GenBank/DDBJ databases">
        <title>Whole genome shotgun sequence of Reyranella soli NBRC 108950.</title>
        <authorList>
            <person name="Hosoyama A."/>
            <person name="Uohara A."/>
            <person name="Ohji S."/>
            <person name="Ichikawa N."/>
        </authorList>
    </citation>
    <scope>NUCLEOTIDE SEQUENCE [LARGE SCALE GENOMIC DNA]</scope>
    <source>
        <strain evidence="9 10">NBRC 108950</strain>
    </source>
</reference>
<protein>
    <submittedName>
        <fullName evidence="9">ABC transporter permease</fullName>
    </submittedName>
</protein>
<feature type="transmembrane region" description="Helical" evidence="7">
    <location>
        <begin position="12"/>
        <end position="32"/>
    </location>
</feature>
<dbReference type="Pfam" id="PF00528">
    <property type="entry name" value="BPD_transp_1"/>
    <property type="match status" value="1"/>
</dbReference>
<feature type="transmembrane region" description="Helical" evidence="7">
    <location>
        <begin position="240"/>
        <end position="262"/>
    </location>
</feature>
<keyword evidence="6 7" id="KW-0472">Membrane</keyword>
<dbReference type="PANTHER" id="PTHR43163">
    <property type="entry name" value="DIPEPTIDE TRANSPORT SYSTEM PERMEASE PROTEIN DPPB-RELATED"/>
    <property type="match status" value="1"/>
</dbReference>